<feature type="transmembrane region" description="Helical" evidence="1">
    <location>
        <begin position="138"/>
        <end position="156"/>
    </location>
</feature>
<dbReference type="EMBL" id="JNBS01001991">
    <property type="protein sequence ID" value="OQR96053.1"/>
    <property type="molecule type" value="Genomic_DNA"/>
</dbReference>
<organism evidence="2 3">
    <name type="scientific">Thraustotheca clavata</name>
    <dbReference type="NCBI Taxonomy" id="74557"/>
    <lineage>
        <taxon>Eukaryota</taxon>
        <taxon>Sar</taxon>
        <taxon>Stramenopiles</taxon>
        <taxon>Oomycota</taxon>
        <taxon>Saprolegniomycetes</taxon>
        <taxon>Saprolegniales</taxon>
        <taxon>Achlyaceae</taxon>
        <taxon>Thraustotheca</taxon>
    </lineage>
</organism>
<reference evidence="2 3" key="1">
    <citation type="journal article" date="2014" name="Genome Biol. Evol.">
        <title>The secreted proteins of Achlya hypogyna and Thraustotheca clavata identify the ancestral oomycete secretome and reveal gene acquisitions by horizontal gene transfer.</title>
        <authorList>
            <person name="Misner I."/>
            <person name="Blouin N."/>
            <person name="Leonard G."/>
            <person name="Richards T.A."/>
            <person name="Lane C.E."/>
        </authorList>
    </citation>
    <scope>NUCLEOTIDE SEQUENCE [LARGE SCALE GENOMIC DNA]</scope>
    <source>
        <strain evidence="2 3">ATCC 34112</strain>
    </source>
</reference>
<evidence type="ECO:0000313" key="3">
    <source>
        <dbReference type="Proteomes" id="UP000243217"/>
    </source>
</evidence>
<accession>A0A1V9ZDH9</accession>
<evidence type="ECO:0000313" key="2">
    <source>
        <dbReference type="EMBL" id="OQR96053.1"/>
    </source>
</evidence>
<dbReference type="Proteomes" id="UP000243217">
    <property type="component" value="Unassembled WGS sequence"/>
</dbReference>
<keyword evidence="1" id="KW-1133">Transmembrane helix</keyword>
<comment type="caution">
    <text evidence="2">The sequence shown here is derived from an EMBL/GenBank/DDBJ whole genome shotgun (WGS) entry which is preliminary data.</text>
</comment>
<dbReference type="OrthoDB" id="75286at2759"/>
<sequence>MSSEAEAPQDREWDGMLLSKVKAAQDVNPLTPYLLTPFNTPYSDPSLLVQRLTLSQAEVIAPPPAHYVSNTTCPYIPSERPNTPRTMISSCLDKCLPERWHSYKEWQVWIIQMILLVCGCCMGIPIACFLVLCSPFLLFGAVCTSPCWVCIGIWYYHGPAKHHHPIAA</sequence>
<keyword evidence="1" id="KW-0472">Membrane</keyword>
<dbReference type="AlphaFoldDB" id="A0A1V9ZDH9"/>
<keyword evidence="1" id="KW-0812">Transmembrane</keyword>
<feature type="transmembrane region" description="Helical" evidence="1">
    <location>
        <begin position="108"/>
        <end position="132"/>
    </location>
</feature>
<gene>
    <name evidence="2" type="ORF">THRCLA_07389</name>
</gene>
<keyword evidence="3" id="KW-1185">Reference proteome</keyword>
<evidence type="ECO:0000256" key="1">
    <source>
        <dbReference type="SAM" id="Phobius"/>
    </source>
</evidence>
<proteinExistence type="predicted"/>
<evidence type="ECO:0008006" key="4">
    <source>
        <dbReference type="Google" id="ProtNLM"/>
    </source>
</evidence>
<name>A0A1V9ZDH9_9STRA</name>
<protein>
    <recommendedName>
        <fullName evidence="4">Transmembrane protein</fullName>
    </recommendedName>
</protein>